<dbReference type="Gene3D" id="3.90.280.10">
    <property type="entry name" value="PEBP-like"/>
    <property type="match status" value="1"/>
</dbReference>
<proteinExistence type="predicted"/>
<dbReference type="CDD" id="cd00865">
    <property type="entry name" value="PEBP_bact_arch"/>
    <property type="match status" value="1"/>
</dbReference>
<sequence length="153" mass="16794">MAKTATRQLELSSPAFKADGDIPARYTCDGEGINPPMHIGNLPEDVHTLALIVEDPDAPGGTFDHWLVWNIQPVAVIHEHANPGISGNNSAGKTGYHPPCPPKGSHRYYFHVYALDRELDLEPGESKESLQKAMKSHILAEGTIMGRYERQGK</sequence>
<evidence type="ECO:0000313" key="1">
    <source>
        <dbReference type="EMBL" id="OQP40181.1"/>
    </source>
</evidence>
<dbReference type="EMBL" id="LWBO01000077">
    <property type="protein sequence ID" value="OQP40181.1"/>
    <property type="molecule type" value="Genomic_DNA"/>
</dbReference>
<evidence type="ECO:0000313" key="2">
    <source>
        <dbReference type="Proteomes" id="UP000192277"/>
    </source>
</evidence>
<name>A0ABX3NN44_9BACT</name>
<dbReference type="InterPro" id="IPR005247">
    <property type="entry name" value="YbhB_YbcL/LppC-like"/>
</dbReference>
<dbReference type="InterPro" id="IPR008914">
    <property type="entry name" value="PEBP"/>
</dbReference>
<dbReference type="InterPro" id="IPR036610">
    <property type="entry name" value="PEBP-like_sf"/>
</dbReference>
<reference evidence="1 2" key="1">
    <citation type="submission" date="2016-04" db="EMBL/GenBank/DDBJ databases">
        <authorList>
            <person name="Chen L."/>
            <person name="Zhuang W."/>
            <person name="Wang G."/>
        </authorList>
    </citation>
    <scope>NUCLEOTIDE SEQUENCE [LARGE SCALE GENOMIC DNA]</scope>
    <source>
        <strain evidence="2">GR20</strain>
    </source>
</reference>
<comment type="caution">
    <text evidence="1">The sequence shown here is derived from an EMBL/GenBank/DDBJ whole genome shotgun (WGS) entry which is preliminary data.</text>
</comment>
<dbReference type="PANTHER" id="PTHR30289:SF1">
    <property type="entry name" value="PEBP (PHOSPHATIDYLETHANOLAMINE-BINDING PROTEIN) FAMILY PROTEIN"/>
    <property type="match status" value="1"/>
</dbReference>
<gene>
    <name evidence="1" type="ORF">A4D02_14725</name>
</gene>
<dbReference type="Proteomes" id="UP000192277">
    <property type="component" value="Unassembled WGS sequence"/>
</dbReference>
<accession>A0ABX3NN44</accession>
<organism evidence="1 2">
    <name type="scientific">Niastella koreensis</name>
    <dbReference type="NCBI Taxonomy" id="354356"/>
    <lineage>
        <taxon>Bacteria</taxon>
        <taxon>Pseudomonadati</taxon>
        <taxon>Bacteroidota</taxon>
        <taxon>Chitinophagia</taxon>
        <taxon>Chitinophagales</taxon>
        <taxon>Chitinophagaceae</taxon>
        <taxon>Niastella</taxon>
    </lineage>
</organism>
<dbReference type="PANTHER" id="PTHR30289">
    <property type="entry name" value="UNCHARACTERIZED PROTEIN YBCL-RELATED"/>
    <property type="match status" value="1"/>
</dbReference>
<protein>
    <submittedName>
        <fullName evidence="1">Phosphatidylethanolamine-binding protein</fullName>
    </submittedName>
</protein>
<dbReference type="SUPFAM" id="SSF49777">
    <property type="entry name" value="PEBP-like"/>
    <property type="match status" value="1"/>
</dbReference>
<dbReference type="Pfam" id="PF01161">
    <property type="entry name" value="PBP"/>
    <property type="match status" value="1"/>
</dbReference>
<dbReference type="RefSeq" id="WP_014217934.1">
    <property type="nucleotide sequence ID" value="NZ_LWBO01000077.1"/>
</dbReference>
<dbReference type="NCBIfam" id="TIGR00481">
    <property type="entry name" value="YbhB/YbcL family Raf kinase inhibitor-like protein"/>
    <property type="match status" value="1"/>
</dbReference>
<keyword evidence="2" id="KW-1185">Reference proteome</keyword>